<dbReference type="Proteomes" id="UP000199622">
    <property type="component" value="Unassembled WGS sequence"/>
</dbReference>
<dbReference type="OrthoDB" id="113180at2"/>
<dbReference type="STRING" id="208445.SAMN04489727_7546"/>
<dbReference type="RefSeq" id="WP_091316478.1">
    <property type="nucleotide sequence ID" value="NZ_FNSO01000004.1"/>
</dbReference>
<organism evidence="1 2">
    <name type="scientific">Amycolatopsis tolypomycina</name>
    <dbReference type="NCBI Taxonomy" id="208445"/>
    <lineage>
        <taxon>Bacteria</taxon>
        <taxon>Bacillati</taxon>
        <taxon>Actinomycetota</taxon>
        <taxon>Actinomycetes</taxon>
        <taxon>Pseudonocardiales</taxon>
        <taxon>Pseudonocardiaceae</taxon>
        <taxon>Amycolatopsis</taxon>
    </lineage>
</organism>
<evidence type="ECO:0000313" key="2">
    <source>
        <dbReference type="Proteomes" id="UP000199622"/>
    </source>
</evidence>
<keyword evidence="2" id="KW-1185">Reference proteome</keyword>
<dbReference type="EMBL" id="FNSO01000004">
    <property type="protein sequence ID" value="SED35755.1"/>
    <property type="molecule type" value="Genomic_DNA"/>
</dbReference>
<dbReference type="InterPro" id="IPR017517">
    <property type="entry name" value="Maleyloyr_isom"/>
</dbReference>
<reference evidence="2" key="1">
    <citation type="submission" date="2016-10" db="EMBL/GenBank/DDBJ databases">
        <authorList>
            <person name="Varghese N."/>
            <person name="Submissions S."/>
        </authorList>
    </citation>
    <scope>NUCLEOTIDE SEQUENCE [LARGE SCALE GENOMIC DNA]</scope>
    <source>
        <strain evidence="2">DSM 44544</strain>
    </source>
</reference>
<proteinExistence type="predicted"/>
<gene>
    <name evidence="1" type="ORF">SAMN04489727_7546</name>
</gene>
<accession>A0A1H5A0W7</accession>
<dbReference type="AlphaFoldDB" id="A0A1H5A0W7"/>
<dbReference type="NCBIfam" id="TIGR03083">
    <property type="entry name" value="maleylpyruvate isomerase family mycothiol-dependent enzyme"/>
    <property type="match status" value="1"/>
</dbReference>
<sequence length="233" mass="24861">MQDVHADLATEADALADLIRDHEGRVMLPAARAITGYLAELTVVARRVVLGVEGEESASAPRVTNAGMLGDAVVAWLSEHRKATELLASTEEDIPWPGGPLRPSVVAAALLTALFARGQDIADVLGAGLRRTDSVGHVAYYGVRTRDEVYAGHGEPPAGRFRYELVAPSGERWEFGPADAPDRITGPAVDFCLLFTGRRAAADLAVTATGDEAARWVGLLPSRRNPLWTSEVD</sequence>
<name>A0A1H5A0W7_9PSEU</name>
<evidence type="ECO:0000313" key="1">
    <source>
        <dbReference type="EMBL" id="SED35755.1"/>
    </source>
</evidence>
<protein>
    <submittedName>
        <fullName evidence="1">TIGR03084 family protein</fullName>
    </submittedName>
</protein>